<protein>
    <recommendedName>
        <fullName evidence="4">RidA family protein</fullName>
    </recommendedName>
</protein>
<evidence type="ECO:0008006" key="4">
    <source>
        <dbReference type="Google" id="ProtNLM"/>
    </source>
</evidence>
<evidence type="ECO:0000256" key="1">
    <source>
        <dbReference type="ARBA" id="ARBA00010552"/>
    </source>
</evidence>
<dbReference type="InterPro" id="IPR035959">
    <property type="entry name" value="RutC-like_sf"/>
</dbReference>
<gene>
    <name evidence="2" type="ORF">HA254_02330</name>
</gene>
<dbReference type="EMBL" id="DUGC01000042">
    <property type="protein sequence ID" value="HIH09484.1"/>
    <property type="molecule type" value="Genomic_DNA"/>
</dbReference>
<dbReference type="SUPFAM" id="SSF55298">
    <property type="entry name" value="YjgF-like"/>
    <property type="match status" value="1"/>
</dbReference>
<dbReference type="InterPro" id="IPR006175">
    <property type="entry name" value="YjgF/YER057c/UK114"/>
</dbReference>
<dbReference type="InterPro" id="IPR006056">
    <property type="entry name" value="RidA"/>
</dbReference>
<dbReference type="FunFam" id="3.30.1330.40:FF:000001">
    <property type="entry name" value="L-PSP family endoribonuclease"/>
    <property type="match status" value="1"/>
</dbReference>
<comment type="caution">
    <text evidence="2">The sequence shown here is derived from an EMBL/GenBank/DDBJ whole genome shotgun (WGS) entry which is preliminary data.</text>
</comment>
<comment type="similarity">
    <text evidence="1">Belongs to the RutC family.</text>
</comment>
<dbReference type="PANTHER" id="PTHR11803:SF58">
    <property type="entry name" value="PROTEIN HMF1-RELATED"/>
    <property type="match status" value="1"/>
</dbReference>
<dbReference type="Pfam" id="PF01042">
    <property type="entry name" value="Ribonuc_L-PSP"/>
    <property type="match status" value="1"/>
</dbReference>
<organism evidence="2 3">
    <name type="scientific">Candidatus Iainarchaeum sp</name>
    <dbReference type="NCBI Taxonomy" id="3101447"/>
    <lineage>
        <taxon>Archaea</taxon>
        <taxon>Candidatus Iainarchaeota</taxon>
        <taxon>Candidatus Iainarchaeia</taxon>
        <taxon>Candidatus Iainarchaeales</taxon>
        <taxon>Candidatus Iainarchaeaceae</taxon>
        <taxon>Candidatus Iainarchaeum</taxon>
    </lineage>
</organism>
<proteinExistence type="inferred from homology"/>
<dbReference type="AlphaFoldDB" id="A0A7J4IXC6"/>
<dbReference type="Gene3D" id="3.30.1330.40">
    <property type="entry name" value="RutC-like"/>
    <property type="match status" value="1"/>
</dbReference>
<dbReference type="Proteomes" id="UP000565078">
    <property type="component" value="Unassembled WGS sequence"/>
</dbReference>
<evidence type="ECO:0000313" key="2">
    <source>
        <dbReference type="EMBL" id="HIH09484.1"/>
    </source>
</evidence>
<dbReference type="CDD" id="cd00448">
    <property type="entry name" value="YjgF_YER057c_UK114_family"/>
    <property type="match status" value="1"/>
</dbReference>
<evidence type="ECO:0000313" key="3">
    <source>
        <dbReference type="Proteomes" id="UP000565078"/>
    </source>
</evidence>
<dbReference type="NCBIfam" id="TIGR00004">
    <property type="entry name" value="Rid family detoxifying hydrolase"/>
    <property type="match status" value="1"/>
</dbReference>
<accession>A0A7J4IXC6</accession>
<name>A0A7J4IXC6_9ARCH</name>
<sequence length="129" mass="13663">MAEIWAVRGKSLPKPAGPYSHATDAAGFIFVSGQLPLDPAIGKIVQGKISEHASQALSNIEAVLGAAGAKKENIVRVDVFLKNLNDAKGFNEIYVKWLGNHRPARQMIEAAGLPGGSLIEISCIAYAPK</sequence>
<dbReference type="GO" id="GO:0019239">
    <property type="term" value="F:deaminase activity"/>
    <property type="evidence" value="ECO:0007669"/>
    <property type="project" value="TreeGrafter"/>
</dbReference>
<reference evidence="3" key="1">
    <citation type="journal article" date="2020" name="bioRxiv">
        <title>A rank-normalized archaeal taxonomy based on genome phylogeny resolves widespread incomplete and uneven classifications.</title>
        <authorList>
            <person name="Rinke C."/>
            <person name="Chuvochina M."/>
            <person name="Mussig A.J."/>
            <person name="Chaumeil P.-A."/>
            <person name="Waite D.W."/>
            <person name="Whitman W.B."/>
            <person name="Parks D.H."/>
            <person name="Hugenholtz P."/>
        </authorList>
    </citation>
    <scope>NUCLEOTIDE SEQUENCE [LARGE SCALE GENOMIC DNA]</scope>
</reference>
<dbReference type="GO" id="GO:0005829">
    <property type="term" value="C:cytosol"/>
    <property type="evidence" value="ECO:0007669"/>
    <property type="project" value="TreeGrafter"/>
</dbReference>
<dbReference type="PANTHER" id="PTHR11803">
    <property type="entry name" value="2-IMINOBUTANOATE/2-IMINOPROPANOATE DEAMINASE RIDA"/>
    <property type="match status" value="1"/>
</dbReference>